<dbReference type="Gene3D" id="2.40.10.10">
    <property type="entry name" value="Trypsin-like serine proteases"/>
    <property type="match status" value="1"/>
</dbReference>
<name>A0A8K0GF13_IGNLU</name>
<dbReference type="PROSITE" id="PS50240">
    <property type="entry name" value="TRYPSIN_DOM"/>
    <property type="match status" value="1"/>
</dbReference>
<evidence type="ECO:0000256" key="3">
    <source>
        <dbReference type="ARBA" id="ARBA00022729"/>
    </source>
</evidence>
<dbReference type="GO" id="GO:0004252">
    <property type="term" value="F:serine-type endopeptidase activity"/>
    <property type="evidence" value="ECO:0007669"/>
    <property type="project" value="InterPro"/>
</dbReference>
<dbReference type="OrthoDB" id="9028152at2759"/>
<dbReference type="GO" id="GO:0006508">
    <property type="term" value="P:proteolysis"/>
    <property type="evidence" value="ECO:0007669"/>
    <property type="project" value="InterPro"/>
</dbReference>
<evidence type="ECO:0000256" key="5">
    <source>
        <dbReference type="ARBA" id="ARBA00023180"/>
    </source>
</evidence>
<evidence type="ECO:0000259" key="7">
    <source>
        <dbReference type="PROSITE" id="PS50240"/>
    </source>
</evidence>
<dbReference type="InterPro" id="IPR033116">
    <property type="entry name" value="TRYPSIN_SER"/>
</dbReference>
<dbReference type="InterPro" id="IPR009003">
    <property type="entry name" value="Peptidase_S1_PA"/>
</dbReference>
<comment type="similarity">
    <text evidence="6">Belongs to the peptidase S1 family. CLIP subfamily.</text>
</comment>
<accession>A0A8K0GF13</accession>
<dbReference type="InterPro" id="IPR043504">
    <property type="entry name" value="Peptidase_S1_PA_chymotrypsin"/>
</dbReference>
<evidence type="ECO:0000313" key="9">
    <source>
        <dbReference type="Proteomes" id="UP000801492"/>
    </source>
</evidence>
<dbReference type="InterPro" id="IPR001254">
    <property type="entry name" value="Trypsin_dom"/>
</dbReference>
<keyword evidence="9" id="KW-1185">Reference proteome</keyword>
<dbReference type="SUPFAM" id="SSF50494">
    <property type="entry name" value="Trypsin-like serine proteases"/>
    <property type="match status" value="1"/>
</dbReference>
<keyword evidence="2" id="KW-0964">Secreted</keyword>
<reference evidence="8" key="1">
    <citation type="submission" date="2019-08" db="EMBL/GenBank/DDBJ databases">
        <title>The genome of the North American firefly Photinus pyralis.</title>
        <authorList>
            <consortium name="Photinus pyralis genome working group"/>
            <person name="Fallon T.R."/>
            <person name="Sander Lower S.E."/>
            <person name="Weng J.-K."/>
        </authorList>
    </citation>
    <scope>NUCLEOTIDE SEQUENCE</scope>
    <source>
        <strain evidence="8">TRF0915ILg1</strain>
        <tissue evidence="8">Whole body</tissue>
    </source>
</reference>
<evidence type="ECO:0000256" key="1">
    <source>
        <dbReference type="ARBA" id="ARBA00004613"/>
    </source>
</evidence>
<dbReference type="PANTHER" id="PTHR24256">
    <property type="entry name" value="TRYPTASE-RELATED"/>
    <property type="match status" value="1"/>
</dbReference>
<gene>
    <name evidence="8" type="ORF">ILUMI_08891</name>
</gene>
<comment type="caution">
    <text evidence="8">The sequence shown here is derived from an EMBL/GenBank/DDBJ whole genome shotgun (WGS) entry which is preliminary data.</text>
</comment>
<dbReference type="FunFam" id="2.40.10.10:FF:000054">
    <property type="entry name" value="Complement C1r subcomponent"/>
    <property type="match status" value="1"/>
</dbReference>
<dbReference type="Proteomes" id="UP000801492">
    <property type="component" value="Unassembled WGS sequence"/>
</dbReference>
<feature type="domain" description="Peptidase S1" evidence="7">
    <location>
        <begin position="1"/>
        <end position="96"/>
    </location>
</feature>
<dbReference type="PROSITE" id="PS00135">
    <property type="entry name" value="TRYPSIN_SER"/>
    <property type="match status" value="1"/>
</dbReference>
<dbReference type="Pfam" id="PF00089">
    <property type="entry name" value="Trypsin"/>
    <property type="match status" value="1"/>
</dbReference>
<evidence type="ECO:0000256" key="4">
    <source>
        <dbReference type="ARBA" id="ARBA00023157"/>
    </source>
</evidence>
<evidence type="ECO:0000256" key="6">
    <source>
        <dbReference type="ARBA" id="ARBA00024195"/>
    </source>
</evidence>
<sequence>MKVEVPLITNEECASRFSDSDNVKLEINQMCAGGVRDEDSCRGDSGGPLMRLYVRNRKQWFQEGVVSRGLGCGRTGRPAIYTRVKKYINWILNNIEPK</sequence>
<dbReference type="EMBL" id="VTPC01004343">
    <property type="protein sequence ID" value="KAF2897284.1"/>
    <property type="molecule type" value="Genomic_DNA"/>
</dbReference>
<organism evidence="8 9">
    <name type="scientific">Ignelater luminosus</name>
    <name type="common">Cucubano</name>
    <name type="synonym">Pyrophorus luminosus</name>
    <dbReference type="NCBI Taxonomy" id="2038154"/>
    <lineage>
        <taxon>Eukaryota</taxon>
        <taxon>Metazoa</taxon>
        <taxon>Ecdysozoa</taxon>
        <taxon>Arthropoda</taxon>
        <taxon>Hexapoda</taxon>
        <taxon>Insecta</taxon>
        <taxon>Pterygota</taxon>
        <taxon>Neoptera</taxon>
        <taxon>Endopterygota</taxon>
        <taxon>Coleoptera</taxon>
        <taxon>Polyphaga</taxon>
        <taxon>Elateriformia</taxon>
        <taxon>Elateroidea</taxon>
        <taxon>Elateridae</taxon>
        <taxon>Agrypninae</taxon>
        <taxon>Pyrophorini</taxon>
        <taxon>Ignelater</taxon>
    </lineage>
</organism>
<proteinExistence type="inferred from homology"/>
<dbReference type="InterPro" id="IPR051487">
    <property type="entry name" value="Ser/Thr_Proteases_Immune/Dev"/>
</dbReference>
<dbReference type="AlphaFoldDB" id="A0A8K0GF13"/>
<protein>
    <recommendedName>
        <fullName evidence="7">Peptidase S1 domain-containing protein</fullName>
    </recommendedName>
</protein>
<comment type="subcellular location">
    <subcellularLocation>
        <location evidence="1">Secreted</location>
    </subcellularLocation>
</comment>
<dbReference type="GO" id="GO:0005576">
    <property type="term" value="C:extracellular region"/>
    <property type="evidence" value="ECO:0007669"/>
    <property type="project" value="UniProtKB-SubCell"/>
</dbReference>
<keyword evidence="5" id="KW-0325">Glycoprotein</keyword>
<keyword evidence="3" id="KW-0732">Signal</keyword>
<evidence type="ECO:0000313" key="8">
    <source>
        <dbReference type="EMBL" id="KAF2897284.1"/>
    </source>
</evidence>
<keyword evidence="4" id="KW-1015">Disulfide bond</keyword>
<evidence type="ECO:0000256" key="2">
    <source>
        <dbReference type="ARBA" id="ARBA00022525"/>
    </source>
</evidence>